<evidence type="ECO:0000313" key="2">
    <source>
        <dbReference type="Proteomes" id="UP000484164"/>
    </source>
</evidence>
<proteinExistence type="predicted"/>
<dbReference type="GO" id="GO:0008168">
    <property type="term" value="F:methyltransferase activity"/>
    <property type="evidence" value="ECO:0007669"/>
    <property type="project" value="UniProtKB-KW"/>
</dbReference>
<keyword evidence="1" id="KW-0489">Methyltransferase</keyword>
<protein>
    <submittedName>
        <fullName evidence="1">Class I SAM-dependent methyltransferase</fullName>
    </submittedName>
</protein>
<accession>A0A6L3ZJY9</accession>
<evidence type="ECO:0000313" key="1">
    <source>
        <dbReference type="EMBL" id="KAB2817969.1"/>
    </source>
</evidence>
<dbReference type="Pfam" id="PF13578">
    <property type="entry name" value="Methyltransf_24"/>
    <property type="match status" value="1"/>
</dbReference>
<keyword evidence="1" id="KW-0808">Transferase</keyword>
<keyword evidence="2" id="KW-1185">Reference proteome</keyword>
<reference evidence="1 2" key="1">
    <citation type="submission" date="2019-10" db="EMBL/GenBank/DDBJ databases">
        <title>Genome sequence of Phaeocystidibacter marisrubri JCM30614 (type strain).</title>
        <authorList>
            <person name="Bowman J.P."/>
        </authorList>
    </citation>
    <scope>NUCLEOTIDE SEQUENCE [LARGE SCALE GENOMIC DNA]</scope>
    <source>
        <strain evidence="1 2">JCM 30614</strain>
    </source>
</reference>
<dbReference type="SUPFAM" id="SSF53335">
    <property type="entry name" value="S-adenosyl-L-methionine-dependent methyltransferases"/>
    <property type="match status" value="1"/>
</dbReference>
<dbReference type="RefSeq" id="WP_151692657.1">
    <property type="nucleotide sequence ID" value="NZ_BMGX01000002.1"/>
</dbReference>
<comment type="caution">
    <text evidence="1">The sequence shown here is derived from an EMBL/GenBank/DDBJ whole genome shotgun (WGS) entry which is preliminary data.</text>
</comment>
<organism evidence="1 2">
    <name type="scientific">Phaeocystidibacter marisrubri</name>
    <dbReference type="NCBI Taxonomy" id="1577780"/>
    <lineage>
        <taxon>Bacteria</taxon>
        <taxon>Pseudomonadati</taxon>
        <taxon>Bacteroidota</taxon>
        <taxon>Flavobacteriia</taxon>
        <taxon>Flavobacteriales</taxon>
        <taxon>Phaeocystidibacteraceae</taxon>
        <taxon>Phaeocystidibacter</taxon>
    </lineage>
</organism>
<dbReference type="InterPro" id="IPR029063">
    <property type="entry name" value="SAM-dependent_MTases_sf"/>
</dbReference>
<dbReference type="OrthoDB" id="5464618at2"/>
<dbReference type="AlphaFoldDB" id="A0A6L3ZJY9"/>
<name>A0A6L3ZJY9_9FLAO</name>
<sequence>MFYHVKAYVKYQTRTQKLKDIKSDFIRNFVSTCFYDKSKYVEYEELKKYRKFLLNHKGTVDMVDFGAGSQVFDSNIREISKVARTSGISAKNAELLFRVVRHLQPSRILEIGTSLGLATSALSMGNPKAQLKTLEGCANTQSVPRGAFESDEFSFESERIHFVNTEFSSYLNTEEAIREPLDFIYFDGNHSKEATIAYFDALLPTVNDNTVWIFDDIHWSKGMEESWEYIKAHPKVTSSIDAFQWGIVFFMPDLEGERCIIDPQPMMISRVM</sequence>
<dbReference type="Gene3D" id="3.40.50.150">
    <property type="entry name" value="Vaccinia Virus protein VP39"/>
    <property type="match status" value="1"/>
</dbReference>
<gene>
    <name evidence="1" type="ORF">F8C82_06075</name>
</gene>
<dbReference type="EMBL" id="WBVQ01000001">
    <property type="protein sequence ID" value="KAB2817969.1"/>
    <property type="molecule type" value="Genomic_DNA"/>
</dbReference>
<dbReference type="Proteomes" id="UP000484164">
    <property type="component" value="Unassembled WGS sequence"/>
</dbReference>
<dbReference type="GO" id="GO:0032259">
    <property type="term" value="P:methylation"/>
    <property type="evidence" value="ECO:0007669"/>
    <property type="project" value="UniProtKB-KW"/>
</dbReference>